<proteinExistence type="predicted"/>
<accession>A0ABQ0P0C4</accession>
<organism evidence="1 2">
    <name type="scientific">Saccharibacter floricola DSM 15669</name>
    <dbReference type="NCBI Taxonomy" id="1123227"/>
    <lineage>
        <taxon>Bacteria</taxon>
        <taxon>Pseudomonadati</taxon>
        <taxon>Pseudomonadota</taxon>
        <taxon>Alphaproteobacteria</taxon>
        <taxon>Acetobacterales</taxon>
        <taxon>Acetobacteraceae</taxon>
        <taxon>Saccharibacter</taxon>
    </lineage>
</organism>
<keyword evidence="2" id="KW-1185">Reference proteome</keyword>
<dbReference type="EMBL" id="BAQD01000070">
    <property type="protein sequence ID" value="GBQ08126.1"/>
    <property type="molecule type" value="Genomic_DNA"/>
</dbReference>
<evidence type="ECO:0000313" key="1">
    <source>
        <dbReference type="EMBL" id="GBQ08126.1"/>
    </source>
</evidence>
<protein>
    <submittedName>
        <fullName evidence="1">Uncharacterized protein</fullName>
    </submittedName>
</protein>
<sequence>MCHWDVTQCWRDVVDTSFRLREQRQARWGWGIAHHIARRDYRWDMFSMGKRVFPKERESIIGYDSRFADPSFFYGL</sequence>
<comment type="caution">
    <text evidence="1">The sequence shown here is derived from an EMBL/GenBank/DDBJ whole genome shotgun (WGS) entry which is preliminary data.</text>
</comment>
<name>A0ABQ0P0C4_9PROT</name>
<reference evidence="1" key="1">
    <citation type="submission" date="2013-04" db="EMBL/GenBank/DDBJ databases">
        <title>The genome sequencing project of 58 acetic acid bacteria.</title>
        <authorList>
            <person name="Okamoto-Kainuma A."/>
            <person name="Ishikawa M."/>
            <person name="Umino S."/>
            <person name="Koizumi Y."/>
            <person name="Shiwa Y."/>
            <person name="Yoshikawa H."/>
            <person name="Matsutani M."/>
            <person name="Matsushita K."/>
        </authorList>
    </citation>
    <scope>NUCLEOTIDE SEQUENCE</scope>
    <source>
        <strain evidence="1">DSM 15669</strain>
    </source>
</reference>
<evidence type="ECO:0000313" key="2">
    <source>
        <dbReference type="Proteomes" id="UP001062901"/>
    </source>
</evidence>
<gene>
    <name evidence="1" type="ORF">AA15669_1660</name>
</gene>
<dbReference type="Proteomes" id="UP001062901">
    <property type="component" value="Unassembled WGS sequence"/>
</dbReference>